<sequence length="235" mass="24947">MAWRGTAVSLLVLLIGGGIQASLLLALVLLGIVARRQRELADVATEHGWAVPITDEVDVVAAYAETAAAAAERAQEEADQAQGQAVQAAAARDIAERRHRLVRKNAEAAGETHQLVQRAALDAYSRNELSVSELNRIWQHVQVPVEAAPGPAAVPLGWELRVREAERRYERAAADAARAEQEARLKAAAAATLAEEARAAESQLALARRSASTGLVGLLRATWADSPAPGTLVGR</sequence>
<evidence type="ECO:0000256" key="2">
    <source>
        <dbReference type="SAM" id="Phobius"/>
    </source>
</evidence>
<evidence type="ECO:0000313" key="4">
    <source>
        <dbReference type="Proteomes" id="UP000598174"/>
    </source>
</evidence>
<feature type="coiled-coil region" evidence="1">
    <location>
        <begin position="162"/>
        <end position="210"/>
    </location>
</feature>
<gene>
    <name evidence="3" type="ORF">Afe05nite_78940</name>
</gene>
<keyword evidence="4" id="KW-1185">Reference proteome</keyword>
<feature type="coiled-coil region" evidence="1">
    <location>
        <begin position="64"/>
        <end position="91"/>
    </location>
</feature>
<keyword evidence="1" id="KW-0175">Coiled coil</keyword>
<feature type="transmembrane region" description="Helical" evidence="2">
    <location>
        <begin position="6"/>
        <end position="30"/>
    </location>
</feature>
<name>A0A919MII4_9ACTN</name>
<dbReference type="Proteomes" id="UP000598174">
    <property type="component" value="Unassembled WGS sequence"/>
</dbReference>
<dbReference type="EMBL" id="BOMM01000076">
    <property type="protein sequence ID" value="GIE16054.1"/>
    <property type="molecule type" value="Genomic_DNA"/>
</dbReference>
<reference evidence="3" key="1">
    <citation type="submission" date="2021-01" db="EMBL/GenBank/DDBJ databases">
        <title>Whole genome shotgun sequence of Actinoplanes ferrugineus NBRC 15555.</title>
        <authorList>
            <person name="Komaki H."/>
            <person name="Tamura T."/>
        </authorList>
    </citation>
    <scope>NUCLEOTIDE SEQUENCE</scope>
    <source>
        <strain evidence="3">NBRC 15555</strain>
    </source>
</reference>
<accession>A0A919MII4</accession>
<proteinExistence type="predicted"/>
<keyword evidence="2" id="KW-0812">Transmembrane</keyword>
<comment type="caution">
    <text evidence="3">The sequence shown here is derived from an EMBL/GenBank/DDBJ whole genome shotgun (WGS) entry which is preliminary data.</text>
</comment>
<keyword evidence="2" id="KW-0472">Membrane</keyword>
<keyword evidence="2" id="KW-1133">Transmembrane helix</keyword>
<organism evidence="3 4">
    <name type="scientific">Paractinoplanes ferrugineus</name>
    <dbReference type="NCBI Taxonomy" id="113564"/>
    <lineage>
        <taxon>Bacteria</taxon>
        <taxon>Bacillati</taxon>
        <taxon>Actinomycetota</taxon>
        <taxon>Actinomycetes</taxon>
        <taxon>Micromonosporales</taxon>
        <taxon>Micromonosporaceae</taxon>
        <taxon>Paractinoplanes</taxon>
    </lineage>
</organism>
<dbReference type="AlphaFoldDB" id="A0A919MII4"/>
<evidence type="ECO:0000256" key="1">
    <source>
        <dbReference type="SAM" id="Coils"/>
    </source>
</evidence>
<evidence type="ECO:0000313" key="3">
    <source>
        <dbReference type="EMBL" id="GIE16054.1"/>
    </source>
</evidence>
<protein>
    <submittedName>
        <fullName evidence="3">Uncharacterized protein</fullName>
    </submittedName>
</protein>